<keyword evidence="5 14" id="KW-0808">Transferase</keyword>
<keyword evidence="9 14" id="KW-0067">ATP-binding</keyword>
<dbReference type="GO" id="GO:0004674">
    <property type="term" value="F:protein serine/threonine kinase activity"/>
    <property type="evidence" value="ECO:0000318"/>
    <property type="project" value="GO_Central"/>
</dbReference>
<dbReference type="Pfam" id="PF08276">
    <property type="entry name" value="PAN_2"/>
    <property type="match status" value="1"/>
</dbReference>
<dbReference type="SUPFAM" id="SSF56112">
    <property type="entry name" value="Protein kinase-like (PK-like)"/>
    <property type="match status" value="1"/>
</dbReference>
<dbReference type="Pfam" id="PF07714">
    <property type="entry name" value="PK_Tyr_Ser-Thr"/>
    <property type="match status" value="1"/>
</dbReference>
<comment type="similarity">
    <text evidence="14">Belongs to the protein kinase superfamily. Ser/Thr protein kinase family.</text>
</comment>
<dbReference type="SMART" id="SM00220">
    <property type="entry name" value="S_TKc"/>
    <property type="match status" value="1"/>
</dbReference>
<keyword evidence="21" id="KW-0675">Receptor</keyword>
<keyword evidence="2" id="KW-1003">Cell membrane</keyword>
<dbReference type="PANTHER" id="PTHR27002:SF1095">
    <property type="entry name" value="G-TYPE LECTIN S-RECEPTOR-LIKE SERINE_THREONINE-PROTEIN KINASE RKS1"/>
    <property type="match status" value="1"/>
</dbReference>
<dbReference type="CDD" id="cd01098">
    <property type="entry name" value="PAN_AP_plant"/>
    <property type="match status" value="1"/>
</dbReference>
<evidence type="ECO:0000256" key="15">
    <source>
        <dbReference type="PROSITE-ProRule" id="PRU10141"/>
    </source>
</evidence>
<evidence type="ECO:0000256" key="7">
    <source>
        <dbReference type="ARBA" id="ARBA00022741"/>
    </source>
</evidence>
<dbReference type="OMA" id="KECEITC"/>
<feature type="transmembrane region" description="Helical" evidence="16">
    <location>
        <begin position="456"/>
        <end position="485"/>
    </location>
</feature>
<dbReference type="InterPro" id="IPR001480">
    <property type="entry name" value="Bulb-type_lectin_dom"/>
</dbReference>
<comment type="subcellular location">
    <subcellularLocation>
        <location evidence="1">Cell membrane</location>
        <topology evidence="1">Single-pass type I membrane protein</topology>
    </subcellularLocation>
</comment>
<evidence type="ECO:0000256" key="17">
    <source>
        <dbReference type="SAM" id="SignalP"/>
    </source>
</evidence>
<proteinExistence type="inferred from homology"/>
<dbReference type="Pfam" id="PF01453">
    <property type="entry name" value="B_lectin"/>
    <property type="match status" value="1"/>
</dbReference>
<dbReference type="GO" id="GO:0048544">
    <property type="term" value="P:recognition of pollen"/>
    <property type="evidence" value="ECO:0007669"/>
    <property type="project" value="InterPro"/>
</dbReference>
<evidence type="ECO:0000313" key="22">
    <source>
        <dbReference type="Proteomes" id="UP000036987"/>
    </source>
</evidence>
<accession>A0A0K9P3C4</accession>
<dbReference type="InterPro" id="IPR017441">
    <property type="entry name" value="Protein_kinase_ATP_BS"/>
</dbReference>
<evidence type="ECO:0000256" key="4">
    <source>
        <dbReference type="ARBA" id="ARBA00022536"/>
    </source>
</evidence>
<dbReference type="PROSITE" id="PS00107">
    <property type="entry name" value="PROTEIN_KINASE_ATP"/>
    <property type="match status" value="1"/>
</dbReference>
<feature type="domain" description="Bulb-type lectin" evidence="19">
    <location>
        <begin position="27"/>
        <end position="157"/>
    </location>
</feature>
<dbReference type="InterPro" id="IPR003609">
    <property type="entry name" value="Pan_app"/>
</dbReference>
<keyword evidence="6 17" id="KW-0732">Signal</keyword>
<dbReference type="GO" id="GO:0005886">
    <property type="term" value="C:plasma membrane"/>
    <property type="evidence" value="ECO:0000318"/>
    <property type="project" value="GO_Central"/>
</dbReference>
<organism evidence="21 22">
    <name type="scientific">Zostera marina</name>
    <name type="common">Eelgrass</name>
    <dbReference type="NCBI Taxonomy" id="29655"/>
    <lineage>
        <taxon>Eukaryota</taxon>
        <taxon>Viridiplantae</taxon>
        <taxon>Streptophyta</taxon>
        <taxon>Embryophyta</taxon>
        <taxon>Tracheophyta</taxon>
        <taxon>Spermatophyta</taxon>
        <taxon>Magnoliopsida</taxon>
        <taxon>Liliopsida</taxon>
        <taxon>Zosteraceae</taxon>
        <taxon>Zostera</taxon>
    </lineage>
</organism>
<comment type="caution">
    <text evidence="21">The sequence shown here is derived from an EMBL/GenBank/DDBJ whole genome shotgun (WGS) entry which is preliminary data.</text>
</comment>
<keyword evidence="16" id="KW-1133">Transmembrane helix</keyword>
<evidence type="ECO:0000256" key="5">
    <source>
        <dbReference type="ARBA" id="ARBA00022679"/>
    </source>
</evidence>
<dbReference type="SMART" id="SM00108">
    <property type="entry name" value="B_lectin"/>
    <property type="match status" value="1"/>
</dbReference>
<feature type="signal peptide" evidence="17">
    <location>
        <begin position="1"/>
        <end position="25"/>
    </location>
</feature>
<dbReference type="OrthoDB" id="4062651at2759"/>
<dbReference type="CDD" id="cd00028">
    <property type="entry name" value="B_lectin"/>
    <property type="match status" value="1"/>
</dbReference>
<dbReference type="SMART" id="SM00473">
    <property type="entry name" value="PAN_AP"/>
    <property type="match status" value="1"/>
</dbReference>
<keyword evidence="10" id="KW-1015">Disulfide bond</keyword>
<dbReference type="AlphaFoldDB" id="A0A0K9P3C4"/>
<keyword evidence="16" id="KW-0472">Membrane</keyword>
<dbReference type="Gene3D" id="2.90.10.10">
    <property type="entry name" value="Bulb-type lectin domain"/>
    <property type="match status" value="1"/>
</dbReference>
<evidence type="ECO:0000259" key="18">
    <source>
        <dbReference type="PROSITE" id="PS50011"/>
    </source>
</evidence>
<feature type="binding site" evidence="15">
    <location>
        <position position="555"/>
    </location>
    <ligand>
        <name>ATP</name>
        <dbReference type="ChEBI" id="CHEBI:30616"/>
    </ligand>
</feature>
<evidence type="ECO:0000256" key="1">
    <source>
        <dbReference type="ARBA" id="ARBA00004251"/>
    </source>
</evidence>
<keyword evidence="7 14" id="KW-0547">Nucleotide-binding</keyword>
<evidence type="ECO:0000256" key="11">
    <source>
        <dbReference type="ARBA" id="ARBA00023180"/>
    </source>
</evidence>
<feature type="domain" description="Apple" evidence="20">
    <location>
        <begin position="349"/>
        <end position="435"/>
    </location>
</feature>
<dbReference type="Gene3D" id="3.30.200.20">
    <property type="entry name" value="Phosphorylase Kinase, domain 1"/>
    <property type="match status" value="1"/>
</dbReference>
<dbReference type="GO" id="GO:0051707">
    <property type="term" value="P:response to other organism"/>
    <property type="evidence" value="ECO:0007669"/>
    <property type="project" value="UniProtKB-ARBA"/>
</dbReference>
<dbReference type="SUPFAM" id="SSF51110">
    <property type="entry name" value="alpha-D-mannose-specific plant lectins"/>
    <property type="match status" value="1"/>
</dbReference>
<dbReference type="GO" id="GO:0106310">
    <property type="term" value="F:protein serine kinase activity"/>
    <property type="evidence" value="ECO:0007669"/>
    <property type="project" value="RHEA"/>
</dbReference>
<evidence type="ECO:0000256" key="14">
    <source>
        <dbReference type="PIRNR" id="PIRNR000641"/>
    </source>
</evidence>
<evidence type="ECO:0000256" key="13">
    <source>
        <dbReference type="ARBA" id="ARBA00048679"/>
    </source>
</evidence>
<dbReference type="PROSITE" id="PS50011">
    <property type="entry name" value="PROTEIN_KINASE_DOM"/>
    <property type="match status" value="1"/>
</dbReference>
<dbReference type="Pfam" id="PF00954">
    <property type="entry name" value="S_locus_glycop"/>
    <property type="match status" value="1"/>
</dbReference>
<evidence type="ECO:0000256" key="10">
    <source>
        <dbReference type="ARBA" id="ARBA00023157"/>
    </source>
</evidence>
<sequence length="840" mass="94750">MALQSSISSFLAYVLILFFSSLVTGAHGQGGVGDIIRDGQTVVSESGVFVLGFFDPNQNSSSTGETRYLGIWYNFSTDVIVWVANREIPVTDSSGVVELTEDGDLIISQNQTNNNDVVVWSSNSSNPKVVNPVATLLDTGNLIITNGTEDGYLIWQSFDYPTDTLLPSMKLGLNKQTGQEWKLTSWKEPNDPSPGESILQLGNSGLHELYFIRDNKKYCRRGSWNGKWFVGYPITKTNSRFLNMFVDNETHVFYTINMANANSYGRLSWYQNSSLFITGFKQDDASDWIYFSYPLETCDLYNYCGPNGLCNSQNLTFCECFDGFHPKSTVDWRKRNFTLGCERDEVLNCTNDDQGFLKVGYVKIPESTNSTSFEKNMSIAECEDHCFNNCSCIAYAPMYLESFKVSRGCIMWHGDLIDTVMQNKNHGLELYLRLPKSMLPKNSNGDTQTIIIATTVVGVVILLLGILLVVVGVVILLLGILLVFIRRKRKKKRAKKGTWITKSMLDDWKDEVQLFDFLTISSSTNNFSNDNVIGQGGFGIVYKGIMEDGQEIAVKRLERPSEQGLNDFMNEVVLIAKLQHRNLVQLLGCCMEKDERILVYEFMENASLDAFIFGEKRHLLNWPKLVEIIIGIARGLLYLHQDSRLRIIHRDLKPANILLDDVMNPKISDFGTARLFDAEQLEENTRRVIGTYGYMSPEYSNGGIFSIKSDVFSFGVLLLEIISGKKNRINYKYEEDLNLLELAWTLCKEGQSLNLLDESLSNSCLVPQVLRFIQIGLLCVQDKADDRPTMSDVFLMLSNDSSFIKDAKRPGFCYGSSDTSTLGQAYFTNNIVTLTQLEGR</sequence>
<gene>
    <name evidence="21" type="ORF">ZOSMA_406G00030</name>
</gene>
<evidence type="ECO:0000256" key="9">
    <source>
        <dbReference type="ARBA" id="ARBA00022840"/>
    </source>
</evidence>
<evidence type="ECO:0000256" key="2">
    <source>
        <dbReference type="ARBA" id="ARBA00022475"/>
    </source>
</evidence>
<dbReference type="InterPro" id="IPR008271">
    <property type="entry name" value="Ser/Thr_kinase_AS"/>
</dbReference>
<dbReference type="PROSITE" id="PS50948">
    <property type="entry name" value="PAN"/>
    <property type="match status" value="1"/>
</dbReference>
<dbReference type="PIRSF" id="PIRSF000641">
    <property type="entry name" value="SRK"/>
    <property type="match status" value="1"/>
</dbReference>
<reference evidence="22" key="1">
    <citation type="journal article" date="2016" name="Nature">
        <title>The genome of the seagrass Zostera marina reveals angiosperm adaptation to the sea.</title>
        <authorList>
            <person name="Olsen J.L."/>
            <person name="Rouze P."/>
            <person name="Verhelst B."/>
            <person name="Lin Y.-C."/>
            <person name="Bayer T."/>
            <person name="Collen J."/>
            <person name="Dattolo E."/>
            <person name="De Paoli E."/>
            <person name="Dittami S."/>
            <person name="Maumus F."/>
            <person name="Michel G."/>
            <person name="Kersting A."/>
            <person name="Lauritano C."/>
            <person name="Lohaus R."/>
            <person name="Toepel M."/>
            <person name="Tonon T."/>
            <person name="Vanneste K."/>
            <person name="Amirebrahimi M."/>
            <person name="Brakel J."/>
            <person name="Bostroem C."/>
            <person name="Chovatia M."/>
            <person name="Grimwood J."/>
            <person name="Jenkins J.W."/>
            <person name="Jueterbock A."/>
            <person name="Mraz A."/>
            <person name="Stam W.T."/>
            <person name="Tice H."/>
            <person name="Bornberg-Bauer E."/>
            <person name="Green P.J."/>
            <person name="Pearson G.A."/>
            <person name="Procaccini G."/>
            <person name="Duarte C.M."/>
            <person name="Schmutz J."/>
            <person name="Reusch T.B.H."/>
            <person name="Van de Peer Y."/>
        </authorList>
    </citation>
    <scope>NUCLEOTIDE SEQUENCE [LARGE SCALE GENOMIC DNA]</scope>
    <source>
        <strain evidence="22">cv. Finnish</strain>
    </source>
</reference>
<comment type="catalytic activity">
    <reaction evidence="13 14">
        <text>L-seryl-[protein] + ATP = O-phospho-L-seryl-[protein] + ADP + H(+)</text>
        <dbReference type="Rhea" id="RHEA:17989"/>
        <dbReference type="Rhea" id="RHEA-COMP:9863"/>
        <dbReference type="Rhea" id="RHEA-COMP:11604"/>
        <dbReference type="ChEBI" id="CHEBI:15378"/>
        <dbReference type="ChEBI" id="CHEBI:29999"/>
        <dbReference type="ChEBI" id="CHEBI:30616"/>
        <dbReference type="ChEBI" id="CHEBI:83421"/>
        <dbReference type="ChEBI" id="CHEBI:456216"/>
        <dbReference type="EC" id="2.7.11.1"/>
    </reaction>
</comment>
<dbReference type="PROSITE" id="PS00108">
    <property type="entry name" value="PROTEIN_KINASE_ST"/>
    <property type="match status" value="1"/>
</dbReference>
<dbReference type="InterPro" id="IPR000719">
    <property type="entry name" value="Prot_kinase_dom"/>
</dbReference>
<evidence type="ECO:0000256" key="8">
    <source>
        <dbReference type="ARBA" id="ARBA00022777"/>
    </source>
</evidence>
<evidence type="ECO:0000256" key="6">
    <source>
        <dbReference type="ARBA" id="ARBA00022729"/>
    </source>
</evidence>
<dbReference type="InterPro" id="IPR000858">
    <property type="entry name" value="S_locus_glycoprot_dom"/>
</dbReference>
<name>A0A0K9P3C4_ZOSMR</name>
<dbReference type="FunFam" id="3.30.200.20:FF:000195">
    <property type="entry name" value="G-type lectin S-receptor-like serine/threonine-protein kinase"/>
    <property type="match status" value="1"/>
</dbReference>
<protein>
    <recommendedName>
        <fullName evidence="14">Receptor-like serine/threonine-protein kinase</fullName>
        <ecNumber evidence="14">2.7.11.1</ecNumber>
    </recommendedName>
</protein>
<keyword evidence="4" id="KW-0245">EGF-like domain</keyword>
<keyword evidence="3 14" id="KW-0723">Serine/threonine-protein kinase</keyword>
<evidence type="ECO:0000256" key="12">
    <source>
        <dbReference type="ARBA" id="ARBA00047899"/>
    </source>
</evidence>
<dbReference type="EC" id="2.7.11.1" evidence="14"/>
<dbReference type="InterPro" id="IPR011009">
    <property type="entry name" value="Kinase-like_dom_sf"/>
</dbReference>
<evidence type="ECO:0000259" key="19">
    <source>
        <dbReference type="PROSITE" id="PS50927"/>
    </source>
</evidence>
<dbReference type="InterPro" id="IPR001245">
    <property type="entry name" value="Ser-Thr/Tyr_kinase_cat_dom"/>
</dbReference>
<dbReference type="PROSITE" id="PS50927">
    <property type="entry name" value="BULB_LECTIN"/>
    <property type="match status" value="1"/>
</dbReference>
<evidence type="ECO:0000256" key="3">
    <source>
        <dbReference type="ARBA" id="ARBA00022527"/>
    </source>
</evidence>
<comment type="catalytic activity">
    <reaction evidence="12 14">
        <text>L-threonyl-[protein] + ATP = O-phospho-L-threonyl-[protein] + ADP + H(+)</text>
        <dbReference type="Rhea" id="RHEA:46608"/>
        <dbReference type="Rhea" id="RHEA-COMP:11060"/>
        <dbReference type="Rhea" id="RHEA-COMP:11605"/>
        <dbReference type="ChEBI" id="CHEBI:15378"/>
        <dbReference type="ChEBI" id="CHEBI:30013"/>
        <dbReference type="ChEBI" id="CHEBI:30616"/>
        <dbReference type="ChEBI" id="CHEBI:61977"/>
        <dbReference type="ChEBI" id="CHEBI:456216"/>
        <dbReference type="EC" id="2.7.11.1"/>
    </reaction>
</comment>
<dbReference type="STRING" id="29655.A0A0K9P3C4"/>
<feature type="domain" description="Protein kinase" evidence="18">
    <location>
        <begin position="527"/>
        <end position="804"/>
    </location>
</feature>
<dbReference type="Gene3D" id="1.10.510.10">
    <property type="entry name" value="Transferase(Phosphotransferase) domain 1"/>
    <property type="match status" value="1"/>
</dbReference>
<dbReference type="EMBL" id="LFYR01001228">
    <property type="protein sequence ID" value="KMZ63483.1"/>
    <property type="molecule type" value="Genomic_DNA"/>
</dbReference>
<dbReference type="InterPro" id="IPR024171">
    <property type="entry name" value="SRK-like_kinase"/>
</dbReference>
<keyword evidence="8 14" id="KW-0418">Kinase</keyword>
<dbReference type="Proteomes" id="UP000036987">
    <property type="component" value="Unassembled WGS sequence"/>
</dbReference>
<evidence type="ECO:0000313" key="21">
    <source>
        <dbReference type="EMBL" id="KMZ63483.1"/>
    </source>
</evidence>
<keyword evidence="22" id="KW-1185">Reference proteome</keyword>
<feature type="chain" id="PRO_5005527377" description="Receptor-like serine/threonine-protein kinase" evidence="17">
    <location>
        <begin position="26"/>
        <end position="840"/>
    </location>
</feature>
<dbReference type="CDD" id="cd14066">
    <property type="entry name" value="STKc_IRAK"/>
    <property type="match status" value="1"/>
</dbReference>
<evidence type="ECO:0000256" key="16">
    <source>
        <dbReference type="SAM" id="Phobius"/>
    </source>
</evidence>
<dbReference type="GO" id="GO:0005524">
    <property type="term" value="F:ATP binding"/>
    <property type="evidence" value="ECO:0007669"/>
    <property type="project" value="UniProtKB-UniRule"/>
</dbReference>
<dbReference type="FunFam" id="1.10.510.10:FF:000060">
    <property type="entry name" value="G-type lectin S-receptor-like serine/threonine-protein kinase"/>
    <property type="match status" value="1"/>
</dbReference>
<keyword evidence="16" id="KW-0812">Transmembrane</keyword>
<dbReference type="PANTHER" id="PTHR27002">
    <property type="entry name" value="RECEPTOR-LIKE SERINE/THREONINE-PROTEIN KINASE SD1-8"/>
    <property type="match status" value="1"/>
</dbReference>
<dbReference type="GO" id="GO:0006955">
    <property type="term" value="P:immune response"/>
    <property type="evidence" value="ECO:0000318"/>
    <property type="project" value="GO_Central"/>
</dbReference>
<keyword evidence="11" id="KW-0325">Glycoprotein</keyword>
<evidence type="ECO:0000259" key="20">
    <source>
        <dbReference type="PROSITE" id="PS50948"/>
    </source>
</evidence>
<dbReference type="GO" id="GO:0007165">
    <property type="term" value="P:signal transduction"/>
    <property type="evidence" value="ECO:0000318"/>
    <property type="project" value="GO_Central"/>
</dbReference>
<dbReference type="InterPro" id="IPR036426">
    <property type="entry name" value="Bulb-type_lectin_dom_sf"/>
</dbReference>